<evidence type="ECO:0000256" key="1">
    <source>
        <dbReference type="SAM" id="MobiDB-lite"/>
    </source>
</evidence>
<feature type="non-terminal residue" evidence="2">
    <location>
        <position position="1"/>
    </location>
</feature>
<proteinExistence type="predicted"/>
<evidence type="ECO:0000313" key="3">
    <source>
        <dbReference type="Proteomes" id="UP000321570"/>
    </source>
</evidence>
<organism evidence="2 3">
    <name type="scientific">Hymenolepis diminuta</name>
    <name type="common">Rat tapeworm</name>
    <dbReference type="NCBI Taxonomy" id="6216"/>
    <lineage>
        <taxon>Eukaryota</taxon>
        <taxon>Metazoa</taxon>
        <taxon>Spiralia</taxon>
        <taxon>Lophotrochozoa</taxon>
        <taxon>Platyhelminthes</taxon>
        <taxon>Cestoda</taxon>
        <taxon>Eucestoda</taxon>
        <taxon>Cyclophyllidea</taxon>
        <taxon>Hymenolepididae</taxon>
        <taxon>Hymenolepis</taxon>
    </lineage>
</organism>
<dbReference type="EMBL" id="CABIJS010000455">
    <property type="protein sequence ID" value="VUZ51981.1"/>
    <property type="molecule type" value="Genomic_DNA"/>
</dbReference>
<feature type="region of interest" description="Disordered" evidence="1">
    <location>
        <begin position="21"/>
        <end position="42"/>
    </location>
</feature>
<accession>A0A564YXI5</accession>
<dbReference type="Proteomes" id="UP000321570">
    <property type="component" value="Unassembled WGS sequence"/>
</dbReference>
<reference evidence="2 3" key="1">
    <citation type="submission" date="2019-07" db="EMBL/GenBank/DDBJ databases">
        <authorList>
            <person name="Jastrzebski P J."/>
            <person name="Paukszto L."/>
            <person name="Jastrzebski P J."/>
        </authorList>
    </citation>
    <scope>NUCLEOTIDE SEQUENCE [LARGE SCALE GENOMIC DNA]</scope>
    <source>
        <strain evidence="2 3">WMS-il1</strain>
    </source>
</reference>
<evidence type="ECO:0000313" key="2">
    <source>
        <dbReference type="EMBL" id="VUZ51981.1"/>
    </source>
</evidence>
<keyword evidence="3" id="KW-1185">Reference proteome</keyword>
<gene>
    <name evidence="2" type="ORF">WMSIL1_LOCUS10541</name>
</gene>
<sequence>SCNPTKATQIDILKSPLSVASPISVGESKQEPPPPRVRREHTQLGCARTTKCREFGSLCRNSPPHFTLGESTTTILMPLHLIVGGKIHLEAIT</sequence>
<protein>
    <submittedName>
        <fullName evidence="2">Uncharacterized protein</fullName>
    </submittedName>
</protein>
<dbReference type="AlphaFoldDB" id="A0A564YXI5"/>
<name>A0A564YXI5_HYMDI</name>